<reference evidence="1" key="1">
    <citation type="submission" date="2013-08" db="EMBL/GenBank/DDBJ databases">
        <authorList>
            <person name="Mendez C."/>
            <person name="Richter M."/>
            <person name="Ferrer M."/>
            <person name="Sanchez J."/>
        </authorList>
    </citation>
    <scope>NUCLEOTIDE SEQUENCE</scope>
</reference>
<feature type="non-terminal residue" evidence="1">
    <location>
        <position position="59"/>
    </location>
</feature>
<sequence length="59" mass="6679">MNDDPAEGCLLCGATWGSYSAPVQGRSERFCCDACARFYLLAIEEARRQSGWERVDRLF</sequence>
<name>T1A952_9ZZZZ</name>
<reference evidence="1" key="2">
    <citation type="journal article" date="2014" name="ISME J.">
        <title>Microbial stratification in low pH oxic and suboxic macroscopic growths along an acid mine drainage.</title>
        <authorList>
            <person name="Mendez-Garcia C."/>
            <person name="Mesa V."/>
            <person name="Sprenger R.R."/>
            <person name="Richter M."/>
            <person name="Diez M.S."/>
            <person name="Solano J."/>
            <person name="Bargiela R."/>
            <person name="Golyshina O.V."/>
            <person name="Manteca A."/>
            <person name="Ramos J.L."/>
            <person name="Gallego J.R."/>
            <person name="Llorente I."/>
            <person name="Martins Dos Santos V.A."/>
            <person name="Jensen O.N."/>
            <person name="Pelaez A.I."/>
            <person name="Sanchez J."/>
            <person name="Ferrer M."/>
        </authorList>
    </citation>
    <scope>NUCLEOTIDE SEQUENCE</scope>
</reference>
<accession>T1A952</accession>
<gene>
    <name evidence="1" type="ORF">B1B_16176</name>
</gene>
<dbReference type="Pfam" id="PF11494">
    <property type="entry name" value="Ta0938"/>
    <property type="match status" value="1"/>
</dbReference>
<dbReference type="EMBL" id="AUZY01010753">
    <property type="protein sequence ID" value="EQD37434.1"/>
    <property type="molecule type" value="Genomic_DNA"/>
</dbReference>
<comment type="caution">
    <text evidence="1">The sequence shown here is derived from an EMBL/GenBank/DDBJ whole genome shotgun (WGS) entry which is preliminary data.</text>
</comment>
<organism evidence="1">
    <name type="scientific">mine drainage metagenome</name>
    <dbReference type="NCBI Taxonomy" id="410659"/>
    <lineage>
        <taxon>unclassified sequences</taxon>
        <taxon>metagenomes</taxon>
        <taxon>ecological metagenomes</taxon>
    </lineage>
</organism>
<evidence type="ECO:0000313" key="1">
    <source>
        <dbReference type="EMBL" id="EQD37434.1"/>
    </source>
</evidence>
<dbReference type="InterPro" id="IPR021585">
    <property type="entry name" value="Ta0938"/>
</dbReference>
<protein>
    <submittedName>
        <fullName evidence="1">Uncharacterized protein</fullName>
    </submittedName>
</protein>
<dbReference type="AlphaFoldDB" id="T1A952"/>
<proteinExistence type="predicted"/>